<proteinExistence type="predicted"/>
<sequence length="389" mass="44447">MGRLKLAFRNVLVPLFFVYFFLHIGITTWKLFQVDSTRIGYENLRDGPLLSKSGMHVRKGNVIEAIGYGKLSAIGFGGGGPLRNKKKKPKQVHPVLRRKDVGVPVISENVKETLVSEGNSILNKTSENSNFIYFAMINNAYERMTLNWICNTALMDNVHNRTLIVSMDSSTCAAIKSQWDETIKCVSLNIDTYKTGYEWGKQEYINILTLRANLMDLLATNNIPFVLIEADATWFKDPLELFANRTNTEEDFDIIVPVKGYDGGSWDTMAFDPMLVGSTNGSKMFIKEMKERLNADQKLYDQDVMNQLCASQHNGLVCRQFEYNEVADGKWFKMDERERKIPYILNNNFNSGTTNKETRQALNGFWFLATKTNQCVISKVTKFMQKYSN</sequence>
<dbReference type="GO" id="GO:0016740">
    <property type="term" value="F:transferase activity"/>
    <property type="evidence" value="ECO:0007669"/>
    <property type="project" value="UniProtKB-KW"/>
</dbReference>
<dbReference type="PaxDb" id="6239-F41C3.11"/>
<dbReference type="EMBL" id="BX284602">
    <property type="protein sequence ID" value="CCD65865.1"/>
    <property type="molecule type" value="Genomic_DNA"/>
</dbReference>
<dbReference type="PANTHER" id="PTHR31967:SF12">
    <property type="entry name" value="NUCLEOTIDE-DIPHOSPHO-SUGAR TRANSFERASE DOMAIN-CONTAINING PROTEIN"/>
    <property type="match status" value="1"/>
</dbReference>
<feature type="domain" description="Nucleotide-diphospho-sugar transferase" evidence="2">
    <location>
        <begin position="158"/>
        <end position="359"/>
    </location>
</feature>
<dbReference type="InParanoid" id="Q20261"/>
<evidence type="ECO:0000259" key="2">
    <source>
        <dbReference type="Pfam" id="PF03407"/>
    </source>
</evidence>
<keyword evidence="1" id="KW-0812">Transmembrane</keyword>
<dbReference type="UCSC" id="F41C3.11">
    <property type="organism name" value="c. elegans"/>
</dbReference>
<dbReference type="AlphaFoldDB" id="Q20261"/>
<dbReference type="WormBase" id="F41C3.11">
    <property type="protein sequence ID" value="CE37372"/>
    <property type="gene ID" value="WBGene00018275"/>
</dbReference>
<dbReference type="Proteomes" id="UP000001940">
    <property type="component" value="Chromosome II"/>
</dbReference>
<evidence type="ECO:0000256" key="1">
    <source>
        <dbReference type="SAM" id="Phobius"/>
    </source>
</evidence>
<keyword evidence="1" id="KW-1133">Transmembrane helix</keyword>
<dbReference type="HOGENOM" id="CLU_738261_0_0_1"/>
<evidence type="ECO:0000313" key="3">
    <source>
        <dbReference type="EMBL" id="CCD65865.1"/>
    </source>
</evidence>
<evidence type="ECO:0000313" key="5">
    <source>
        <dbReference type="WormBase" id="F41C3.11"/>
    </source>
</evidence>
<dbReference type="PIR" id="T16314">
    <property type="entry name" value="T16314"/>
</dbReference>
<dbReference type="eggNOG" id="ENOG502S9AH">
    <property type="taxonomic scope" value="Eukaryota"/>
</dbReference>
<organism evidence="3 4">
    <name type="scientific">Caenorhabditis elegans</name>
    <dbReference type="NCBI Taxonomy" id="6239"/>
    <lineage>
        <taxon>Eukaryota</taxon>
        <taxon>Metazoa</taxon>
        <taxon>Ecdysozoa</taxon>
        <taxon>Nematoda</taxon>
        <taxon>Chromadorea</taxon>
        <taxon>Rhabditida</taxon>
        <taxon>Rhabditina</taxon>
        <taxon>Rhabditomorpha</taxon>
        <taxon>Rhabditoidea</taxon>
        <taxon>Rhabditidae</taxon>
        <taxon>Peloderinae</taxon>
        <taxon>Caenorhabditis</taxon>
    </lineage>
</organism>
<evidence type="ECO:0000313" key="4">
    <source>
        <dbReference type="Proteomes" id="UP000001940"/>
    </source>
</evidence>
<dbReference type="KEGG" id="cel:CELE_F41C3.11"/>
<dbReference type="Bgee" id="WBGene00018275">
    <property type="expression patterns" value="Expressed in embryo and 3 other cell types or tissues"/>
</dbReference>
<dbReference type="OrthoDB" id="1712432at2759"/>
<dbReference type="AGR" id="WB:WBGene00018275"/>
<dbReference type="PhylomeDB" id="Q20261"/>
<protein>
    <submittedName>
        <fullName evidence="3">Nucleotide-diphospho-sugar transferase domain-containing protein</fullName>
    </submittedName>
</protein>
<keyword evidence="1" id="KW-0472">Membrane</keyword>
<keyword evidence="3" id="KW-0808">Transferase</keyword>
<reference evidence="3 4" key="1">
    <citation type="journal article" date="1998" name="Science">
        <title>Genome sequence of the nematode C. elegans: a platform for investigating biology.</title>
        <authorList>
            <consortium name="The C. elegans sequencing consortium"/>
            <person name="Sulson J.E."/>
            <person name="Waterston R."/>
        </authorList>
    </citation>
    <scope>NUCLEOTIDE SEQUENCE [LARGE SCALE GENOMIC DNA]</scope>
    <source>
        <strain evidence="3 4">Bristol N2</strain>
    </source>
</reference>
<dbReference type="InterPro" id="IPR005069">
    <property type="entry name" value="Nucl-diP-sugar_transferase"/>
</dbReference>
<dbReference type="Pfam" id="PF03407">
    <property type="entry name" value="Nucleotid_trans"/>
    <property type="match status" value="1"/>
</dbReference>
<accession>Q20261</accession>
<name>Q20261_CAEEL</name>
<dbReference type="RefSeq" id="NP_494844.3">
    <property type="nucleotide sequence ID" value="NM_062443.4"/>
</dbReference>
<dbReference type="CTD" id="173816"/>
<feature type="transmembrane region" description="Helical" evidence="1">
    <location>
        <begin position="12"/>
        <end position="32"/>
    </location>
</feature>
<keyword evidence="4" id="KW-1185">Reference proteome</keyword>
<gene>
    <name evidence="3" type="ORF">CELE_F41C3.11</name>
    <name evidence="3 5" type="ORF">F41C3.11</name>
</gene>
<dbReference type="PANTHER" id="PTHR31967">
    <property type="entry name" value="GROUNDHOG (HEDGEHOG-LIKE FAMILY)-RELATED"/>
    <property type="match status" value="1"/>
</dbReference>
<dbReference type="GeneID" id="173816"/>
<dbReference type="OMA" id="RDPMEFF"/>